<dbReference type="Pfam" id="PF00515">
    <property type="entry name" value="TPR_1"/>
    <property type="match status" value="1"/>
</dbReference>
<feature type="repeat" description="TPR" evidence="3">
    <location>
        <begin position="174"/>
        <end position="207"/>
    </location>
</feature>
<evidence type="ECO:0000256" key="1">
    <source>
        <dbReference type="ARBA" id="ARBA00022737"/>
    </source>
</evidence>
<accession>A0A075GMZ3</accession>
<feature type="repeat" description="TPR" evidence="3">
    <location>
        <begin position="140"/>
        <end position="173"/>
    </location>
</feature>
<dbReference type="InterPro" id="IPR011990">
    <property type="entry name" value="TPR-like_helical_dom_sf"/>
</dbReference>
<dbReference type="Pfam" id="PF13432">
    <property type="entry name" value="TPR_16"/>
    <property type="match status" value="5"/>
</dbReference>
<keyword evidence="1" id="KW-0677">Repeat</keyword>
<dbReference type="PROSITE" id="PS50293">
    <property type="entry name" value="TPR_REGION"/>
    <property type="match status" value="3"/>
</dbReference>
<dbReference type="SMART" id="SM00028">
    <property type="entry name" value="TPR"/>
    <property type="match status" value="13"/>
</dbReference>
<proteinExistence type="predicted"/>
<dbReference type="InterPro" id="IPR051685">
    <property type="entry name" value="Ycf3/AcsC/BcsC/TPR_MFPF"/>
</dbReference>
<dbReference type="Pfam" id="PF13174">
    <property type="entry name" value="TPR_6"/>
    <property type="match status" value="1"/>
</dbReference>
<evidence type="ECO:0000256" key="2">
    <source>
        <dbReference type="ARBA" id="ARBA00022803"/>
    </source>
</evidence>
<dbReference type="Gene3D" id="1.25.40.10">
    <property type="entry name" value="Tetratricopeptide repeat domain"/>
    <property type="match status" value="6"/>
</dbReference>
<dbReference type="PANTHER" id="PTHR44943:SF8">
    <property type="entry name" value="TPR REPEAT-CONTAINING PROTEIN MJ0263"/>
    <property type="match status" value="1"/>
</dbReference>
<dbReference type="PANTHER" id="PTHR44943">
    <property type="entry name" value="CELLULOSE SYNTHASE OPERON PROTEIN C"/>
    <property type="match status" value="1"/>
</dbReference>
<feature type="repeat" description="TPR" evidence="3">
    <location>
        <begin position="106"/>
        <end position="139"/>
    </location>
</feature>
<protein>
    <submittedName>
        <fullName evidence="4">UDP-N-acetylglucosamine 2-epimerase (SKI3, TTC37)</fullName>
    </submittedName>
</protein>
<evidence type="ECO:0000313" key="4">
    <source>
        <dbReference type="EMBL" id="AIF03148.1"/>
    </source>
</evidence>
<gene>
    <name evidence="4" type="primary">SKI3</name>
    <name evidence="4" type="synonym">TTC37</name>
</gene>
<dbReference type="InterPro" id="IPR019734">
    <property type="entry name" value="TPR_rpt"/>
</dbReference>
<name>A0A075GMZ3_9EURY</name>
<feature type="repeat" description="TPR" evidence="3">
    <location>
        <begin position="72"/>
        <end position="105"/>
    </location>
</feature>
<feature type="repeat" description="TPR" evidence="3">
    <location>
        <begin position="4"/>
        <end position="37"/>
    </location>
</feature>
<reference evidence="4" key="1">
    <citation type="journal article" date="2014" name="Genome Biol. Evol.">
        <title>Pangenome evidence for extensive interdomain horizontal transfer affecting lineage core and shell genes in uncultured planktonic thaumarchaeota and euryarchaeota.</title>
        <authorList>
            <person name="Deschamps P."/>
            <person name="Zivanovic Y."/>
            <person name="Moreira D."/>
            <person name="Rodriguez-Valera F."/>
            <person name="Lopez-Garcia P."/>
        </authorList>
    </citation>
    <scope>NUCLEOTIDE SEQUENCE</scope>
</reference>
<dbReference type="Pfam" id="PF14559">
    <property type="entry name" value="TPR_19"/>
    <property type="match status" value="1"/>
</dbReference>
<evidence type="ECO:0000256" key="3">
    <source>
        <dbReference type="PROSITE-ProRule" id="PRU00339"/>
    </source>
</evidence>
<dbReference type="PROSITE" id="PS50005">
    <property type="entry name" value="TPR"/>
    <property type="match status" value="7"/>
</dbReference>
<dbReference type="SUPFAM" id="SSF48452">
    <property type="entry name" value="TPR-like"/>
    <property type="match status" value="4"/>
</dbReference>
<organism evidence="4">
    <name type="scientific">uncultured marine group II/III euryarchaeote KM3_161_F10</name>
    <dbReference type="NCBI Taxonomy" id="1457915"/>
    <lineage>
        <taxon>Archaea</taxon>
        <taxon>Methanobacteriati</taxon>
        <taxon>Methanobacteriota</taxon>
        <taxon>environmental samples</taxon>
    </lineage>
</organism>
<sequence length="575" mass="64088">MADVAELVEQGEALVREGKLRKAISCFRRAVDLAPEDPSLHNSIGMAEMARRNPGRALRAYQQACELAPDIARYHVRRGDALQRLERFAQAVEAYARALELEPRNAPAWNNRGFANFMQDRWNEALRCYDEAMRADPTYAVAWYNYGYTLQLSGRLEDAKDYYQRAVELDPRDKIAWNNLANVQYNQGEYELSIELYQKSLDIDPEYVIAVNNIGNALDHLHRYEEAIEYHELSLELDPTFHYAWMAKGRALARLGRPEEGLEFLETALELEDGDPDYHEALARCLLALGRPDEARRILNLGLAADGQHVLCWVALGDSSRDRGETRHALQCYDEAVRAMDNQARNRMRDLDWIEKGKILVNAGMSGEAERQYTNALVAHPESARARFRLAESLLELDRNEQALPLIENALELQPGSRAGRLLLARAQEWAAARKTLAELQAEFPDDENIKRQLGLHLAPHEPEAALEHLSLDDPAAALACCGCLRALDRSREAQAAAEAATALAPSRLEAWLALGWSALEAGAPKRAAEAFDGALGCGEADPEALAGKAAALEALGKPADELRRLLAETEPELA</sequence>
<keyword evidence="2 3" id="KW-0802">TPR repeat</keyword>
<feature type="repeat" description="TPR" evidence="3">
    <location>
        <begin position="208"/>
        <end position="241"/>
    </location>
</feature>
<dbReference type="EMBL" id="KF900672">
    <property type="protein sequence ID" value="AIF03148.1"/>
    <property type="molecule type" value="Genomic_DNA"/>
</dbReference>
<feature type="repeat" description="TPR" evidence="3">
    <location>
        <begin position="384"/>
        <end position="417"/>
    </location>
</feature>
<dbReference type="AlphaFoldDB" id="A0A075GMZ3"/>